<reference evidence="4 5" key="1">
    <citation type="submission" date="2019-12" db="EMBL/GenBank/DDBJ databases">
        <title>Paenibacillus sp. nov., an endophytic bacterium isolated from the stem of Dendrobium.</title>
        <authorList>
            <person name="Zhao R."/>
        </authorList>
    </citation>
    <scope>NUCLEOTIDE SEQUENCE [LARGE SCALE GENOMIC DNA]</scope>
    <source>
        <strain evidence="4 5">HJL G12</strain>
    </source>
</reference>
<keyword evidence="5" id="KW-1185">Reference proteome</keyword>
<dbReference type="AlphaFoldDB" id="A0A7X3LK80"/>
<evidence type="ECO:0000313" key="4">
    <source>
        <dbReference type="EMBL" id="MWV47015.1"/>
    </source>
</evidence>
<dbReference type="EMBL" id="WUBI01000005">
    <property type="protein sequence ID" value="MWV47015.1"/>
    <property type="molecule type" value="Genomic_DNA"/>
</dbReference>
<evidence type="ECO:0000256" key="1">
    <source>
        <dbReference type="ARBA" id="ARBA00008635"/>
    </source>
</evidence>
<comment type="caution">
    <text evidence="4">The sequence shown here is derived from an EMBL/GenBank/DDBJ whole genome shotgun (WGS) entry which is preliminary data.</text>
</comment>
<dbReference type="SUPFAM" id="SSF109854">
    <property type="entry name" value="DinB/YfiT-like putative metalloenzymes"/>
    <property type="match status" value="1"/>
</dbReference>
<feature type="binding site" evidence="3">
    <location>
        <position position="129"/>
    </location>
    <ligand>
        <name>a divalent metal cation</name>
        <dbReference type="ChEBI" id="CHEBI:60240"/>
    </ligand>
</feature>
<accession>A0A7X3LK80</accession>
<feature type="binding site" evidence="3">
    <location>
        <position position="125"/>
    </location>
    <ligand>
        <name>a divalent metal cation</name>
        <dbReference type="ChEBI" id="CHEBI:60240"/>
    </ligand>
</feature>
<sequence>MMNKNEEIWTKLAQHREIWIQLTELAKDEHIHFKPWEGAMSLGELVVHIATSMDMFLNLVTTGTFALPAKPEFADMGDVRRILGEYTAKSKAEILSLTPEQLTGLVEFNRKKVTGESLLQLCKDHEVHHKGQMFIYLRMVGVEKLPFFIQPE</sequence>
<dbReference type="GO" id="GO:0046872">
    <property type="term" value="F:metal ion binding"/>
    <property type="evidence" value="ECO:0007669"/>
    <property type="project" value="UniProtKB-KW"/>
</dbReference>
<dbReference type="Pfam" id="PF05163">
    <property type="entry name" value="DinB"/>
    <property type="match status" value="1"/>
</dbReference>
<protein>
    <submittedName>
        <fullName evidence="4">Damage-inducible protein DinB</fullName>
    </submittedName>
</protein>
<dbReference type="Proteomes" id="UP000460318">
    <property type="component" value="Unassembled WGS sequence"/>
</dbReference>
<feature type="binding site" evidence="3">
    <location>
        <position position="48"/>
    </location>
    <ligand>
        <name>a divalent metal cation</name>
        <dbReference type="ChEBI" id="CHEBI:60240"/>
    </ligand>
</feature>
<evidence type="ECO:0000256" key="3">
    <source>
        <dbReference type="PIRSR" id="PIRSR607837-1"/>
    </source>
</evidence>
<dbReference type="InterPro" id="IPR034660">
    <property type="entry name" value="DinB/YfiT-like"/>
</dbReference>
<comment type="similarity">
    <text evidence="1">Belongs to the DinB family.</text>
</comment>
<name>A0A7X3LK80_9BACL</name>
<evidence type="ECO:0000256" key="2">
    <source>
        <dbReference type="ARBA" id="ARBA00022723"/>
    </source>
</evidence>
<proteinExistence type="inferred from homology"/>
<dbReference type="Gene3D" id="1.20.120.450">
    <property type="entry name" value="dinb family like domain"/>
    <property type="match status" value="1"/>
</dbReference>
<gene>
    <name evidence="4" type="ORF">GRF59_25715</name>
</gene>
<evidence type="ECO:0000313" key="5">
    <source>
        <dbReference type="Proteomes" id="UP000460318"/>
    </source>
</evidence>
<dbReference type="InterPro" id="IPR007837">
    <property type="entry name" value="DinB"/>
</dbReference>
<organism evidence="4 5">
    <name type="scientific">Paenibacillus dendrobii</name>
    <dbReference type="NCBI Taxonomy" id="2691084"/>
    <lineage>
        <taxon>Bacteria</taxon>
        <taxon>Bacillati</taxon>
        <taxon>Bacillota</taxon>
        <taxon>Bacilli</taxon>
        <taxon>Bacillales</taxon>
        <taxon>Paenibacillaceae</taxon>
        <taxon>Paenibacillus</taxon>
    </lineage>
</organism>
<keyword evidence="2 3" id="KW-0479">Metal-binding</keyword>